<dbReference type="SUPFAM" id="SSF53822">
    <property type="entry name" value="Periplasmic binding protein-like I"/>
    <property type="match status" value="1"/>
</dbReference>
<accession>A0A0D3INW4</accession>
<dbReference type="Gene3D" id="3.40.50.2300">
    <property type="match status" value="2"/>
</dbReference>
<dbReference type="PaxDb" id="2903-EOD12949"/>
<dbReference type="HOGENOM" id="CLU_630808_0_0_1"/>
<evidence type="ECO:0000256" key="1">
    <source>
        <dbReference type="SAM" id="Coils"/>
    </source>
</evidence>
<reference evidence="4" key="1">
    <citation type="journal article" date="2013" name="Nature">
        <title>Pan genome of the phytoplankton Emiliania underpins its global distribution.</title>
        <authorList>
            <person name="Read B.A."/>
            <person name="Kegel J."/>
            <person name="Klute M.J."/>
            <person name="Kuo A."/>
            <person name="Lefebvre S.C."/>
            <person name="Maumus F."/>
            <person name="Mayer C."/>
            <person name="Miller J."/>
            <person name="Monier A."/>
            <person name="Salamov A."/>
            <person name="Young J."/>
            <person name="Aguilar M."/>
            <person name="Claverie J.M."/>
            <person name="Frickenhaus S."/>
            <person name="Gonzalez K."/>
            <person name="Herman E.K."/>
            <person name="Lin Y.C."/>
            <person name="Napier J."/>
            <person name="Ogata H."/>
            <person name="Sarno A.F."/>
            <person name="Shmutz J."/>
            <person name="Schroeder D."/>
            <person name="de Vargas C."/>
            <person name="Verret F."/>
            <person name="von Dassow P."/>
            <person name="Valentin K."/>
            <person name="Van de Peer Y."/>
            <person name="Wheeler G."/>
            <person name="Dacks J.B."/>
            <person name="Delwiche C.F."/>
            <person name="Dyhrman S.T."/>
            <person name="Glockner G."/>
            <person name="John U."/>
            <person name="Richards T."/>
            <person name="Worden A.Z."/>
            <person name="Zhang X."/>
            <person name="Grigoriev I.V."/>
            <person name="Allen A.E."/>
            <person name="Bidle K."/>
            <person name="Borodovsky M."/>
            <person name="Bowler C."/>
            <person name="Brownlee C."/>
            <person name="Cock J.M."/>
            <person name="Elias M."/>
            <person name="Gladyshev V.N."/>
            <person name="Groth M."/>
            <person name="Guda C."/>
            <person name="Hadaegh A."/>
            <person name="Iglesias-Rodriguez M.D."/>
            <person name="Jenkins J."/>
            <person name="Jones B.M."/>
            <person name="Lawson T."/>
            <person name="Leese F."/>
            <person name="Lindquist E."/>
            <person name="Lobanov A."/>
            <person name="Lomsadze A."/>
            <person name="Malik S.B."/>
            <person name="Marsh M.E."/>
            <person name="Mackinder L."/>
            <person name="Mock T."/>
            <person name="Mueller-Roeber B."/>
            <person name="Pagarete A."/>
            <person name="Parker M."/>
            <person name="Probert I."/>
            <person name="Quesneville H."/>
            <person name="Raines C."/>
            <person name="Rensing S.A."/>
            <person name="Riano-Pachon D.M."/>
            <person name="Richier S."/>
            <person name="Rokitta S."/>
            <person name="Shiraiwa Y."/>
            <person name="Soanes D.M."/>
            <person name="van der Giezen M."/>
            <person name="Wahlund T.M."/>
            <person name="Williams B."/>
            <person name="Wilson W."/>
            <person name="Wolfe G."/>
            <person name="Wurch L.L."/>
        </authorList>
    </citation>
    <scope>NUCLEOTIDE SEQUENCE</scope>
</reference>
<evidence type="ECO:0000313" key="3">
    <source>
        <dbReference type="EnsemblProtists" id="EOD12949"/>
    </source>
</evidence>
<protein>
    <recommendedName>
        <fullName evidence="5">Periplasmic binding protein domain-containing protein</fullName>
    </recommendedName>
</protein>
<name>A0A0D3INW4_EMIH1</name>
<keyword evidence="2" id="KW-0732">Signal</keyword>
<dbReference type="Proteomes" id="UP000013827">
    <property type="component" value="Unassembled WGS sequence"/>
</dbReference>
<dbReference type="KEGG" id="ehx:EMIHUDRAFT_104088"/>
<dbReference type="AlphaFoldDB" id="A0A0D3INW4"/>
<keyword evidence="1" id="KW-0175">Coiled coil</keyword>
<evidence type="ECO:0000313" key="4">
    <source>
        <dbReference type="Proteomes" id="UP000013827"/>
    </source>
</evidence>
<dbReference type="RefSeq" id="XP_005765378.1">
    <property type="nucleotide sequence ID" value="XM_005765321.1"/>
</dbReference>
<evidence type="ECO:0000256" key="2">
    <source>
        <dbReference type="SAM" id="SignalP"/>
    </source>
</evidence>
<dbReference type="InterPro" id="IPR028082">
    <property type="entry name" value="Peripla_BP_I"/>
</dbReference>
<sequence length="435" mass="46023">MFVLGATPALGAIRRPAWAMLAAVLVSGAQALSTTNVDTFSEADTIATLKVQLDRLQRSLDSTLAENFKLAAAASELAAVKSELAAANSELPARKVPLAHTLKAAALPARRALFASLPEPVCPWQPTVSVITHALNDTASFWGTWKAGAELAAQGSAVLEWRPVGFNGPLAAETIAAACNSSDAVVVTIPHDEGTAEYTAIDAAIKGCTPRLPVVTTNTDTYHNEDVYLYVGSNNAAIGQTCGLAVLGEDADVILGRKLPEEVNAAGLHFGVYWGRVEKLNQGIKERLEGLNATLTYYGATIQVFHQPANGSESYSFERMITLSSSWLNDSRTYVSNNSDLYICGDGDYNNLDVAQYGQSPFLQGQGAVNTAMNAAKSAKYNIPWLAIKGNPGNGTGSNQDSKEMMPAARIASVGCKICGFIRCAFDSACCSYPC</sequence>
<dbReference type="GeneID" id="17259100"/>
<proteinExistence type="predicted"/>
<feature type="chain" id="PRO_5044208493" description="Periplasmic binding protein domain-containing protein" evidence="2">
    <location>
        <begin position="32"/>
        <end position="435"/>
    </location>
</feature>
<evidence type="ECO:0008006" key="5">
    <source>
        <dbReference type="Google" id="ProtNLM"/>
    </source>
</evidence>
<feature type="coiled-coil region" evidence="1">
    <location>
        <begin position="46"/>
        <end position="90"/>
    </location>
</feature>
<reference evidence="3" key="2">
    <citation type="submission" date="2024-10" db="UniProtKB">
        <authorList>
            <consortium name="EnsemblProtists"/>
        </authorList>
    </citation>
    <scope>IDENTIFICATION</scope>
</reference>
<dbReference type="EnsemblProtists" id="EOD12949">
    <property type="protein sequence ID" value="EOD12949"/>
    <property type="gene ID" value="EMIHUDRAFT_104088"/>
</dbReference>
<keyword evidence="4" id="KW-1185">Reference proteome</keyword>
<feature type="signal peptide" evidence="2">
    <location>
        <begin position="1"/>
        <end position="31"/>
    </location>
</feature>
<organism evidence="3 4">
    <name type="scientific">Emiliania huxleyi (strain CCMP1516)</name>
    <dbReference type="NCBI Taxonomy" id="280463"/>
    <lineage>
        <taxon>Eukaryota</taxon>
        <taxon>Haptista</taxon>
        <taxon>Haptophyta</taxon>
        <taxon>Prymnesiophyceae</taxon>
        <taxon>Isochrysidales</taxon>
        <taxon>Noelaerhabdaceae</taxon>
        <taxon>Emiliania</taxon>
    </lineage>
</organism>